<keyword evidence="2" id="KW-0812">Transmembrane</keyword>
<dbReference type="InterPro" id="IPR002528">
    <property type="entry name" value="MATE_fam"/>
</dbReference>
<evidence type="ECO:0008006" key="4">
    <source>
        <dbReference type="Google" id="ProtNLM"/>
    </source>
</evidence>
<reference evidence="3" key="2">
    <citation type="submission" date="2020-07" db="EMBL/GenBank/DDBJ databases">
        <authorList>
            <person name="Vera ALvarez R."/>
            <person name="Arias-Moreno D.M."/>
            <person name="Jimenez-Jacinto V."/>
            <person name="Jimenez-Bremont J.F."/>
            <person name="Swaminathan K."/>
            <person name="Moose S.P."/>
            <person name="Guerrero-Gonzalez M.L."/>
            <person name="Marino-Ramirez L."/>
            <person name="Landsman D."/>
            <person name="Rodriguez-Kessler M."/>
            <person name="Delgado-Sanchez P."/>
        </authorList>
    </citation>
    <scope>NUCLEOTIDE SEQUENCE</scope>
    <source>
        <tissue evidence="3">Cladode</tissue>
    </source>
</reference>
<name>A0A7C9DTS0_OPUST</name>
<accession>A0A7C9DTS0</accession>
<dbReference type="EMBL" id="GISG01162725">
    <property type="protein sequence ID" value="MBA4649967.1"/>
    <property type="molecule type" value="Transcribed_RNA"/>
</dbReference>
<feature type="transmembrane region" description="Helical" evidence="2">
    <location>
        <begin position="48"/>
        <end position="67"/>
    </location>
</feature>
<feature type="transmembrane region" description="Helical" evidence="2">
    <location>
        <begin position="99"/>
        <end position="124"/>
    </location>
</feature>
<sequence length="131" mass="14318">MDSDAAELLAAPPQQVRSWVAEEVSSALEETLTNTDLPKPQRLWQATLLELSYLVPLAGPAIVVYLLNNVTSMSTQIFCGHLGNLELAAASLGNNGVQLLAYGLMVCIYVLASLFLLNQCLLFISLHRFNR</sequence>
<evidence type="ECO:0000313" key="3">
    <source>
        <dbReference type="EMBL" id="MBA4649967.1"/>
    </source>
</evidence>
<evidence type="ECO:0000256" key="1">
    <source>
        <dbReference type="ARBA" id="ARBA00010199"/>
    </source>
</evidence>
<proteinExistence type="inferred from homology"/>
<comment type="similarity">
    <text evidence="1">Belongs to the multi antimicrobial extrusion (MATE) (TC 2.A.66.1) family.</text>
</comment>
<reference evidence="3" key="1">
    <citation type="journal article" date="2013" name="J. Plant Res.">
        <title>Effect of fungi and light on seed germination of three Opuntia species from semiarid lands of central Mexico.</title>
        <authorList>
            <person name="Delgado-Sanchez P."/>
            <person name="Jimenez-Bremont J.F."/>
            <person name="Guerrero-Gonzalez Mde L."/>
            <person name="Flores J."/>
        </authorList>
    </citation>
    <scope>NUCLEOTIDE SEQUENCE</scope>
    <source>
        <tissue evidence="3">Cladode</tissue>
    </source>
</reference>
<protein>
    <recommendedName>
        <fullName evidence="4">Protein DETOXIFICATION</fullName>
    </recommendedName>
</protein>
<keyword evidence="2" id="KW-1133">Transmembrane helix</keyword>
<evidence type="ECO:0000256" key="2">
    <source>
        <dbReference type="SAM" id="Phobius"/>
    </source>
</evidence>
<dbReference type="Pfam" id="PF01554">
    <property type="entry name" value="MatE"/>
    <property type="match status" value="1"/>
</dbReference>
<organism evidence="3">
    <name type="scientific">Opuntia streptacantha</name>
    <name type="common">Prickly pear cactus</name>
    <name type="synonym">Opuntia cardona</name>
    <dbReference type="NCBI Taxonomy" id="393608"/>
    <lineage>
        <taxon>Eukaryota</taxon>
        <taxon>Viridiplantae</taxon>
        <taxon>Streptophyta</taxon>
        <taxon>Embryophyta</taxon>
        <taxon>Tracheophyta</taxon>
        <taxon>Spermatophyta</taxon>
        <taxon>Magnoliopsida</taxon>
        <taxon>eudicotyledons</taxon>
        <taxon>Gunneridae</taxon>
        <taxon>Pentapetalae</taxon>
        <taxon>Caryophyllales</taxon>
        <taxon>Cactineae</taxon>
        <taxon>Cactaceae</taxon>
        <taxon>Opuntioideae</taxon>
        <taxon>Opuntia</taxon>
    </lineage>
</organism>
<dbReference type="AlphaFoldDB" id="A0A7C9DTS0"/>
<keyword evidence="2" id="KW-0472">Membrane</keyword>